<reference evidence="2 3" key="1">
    <citation type="submission" date="2024-01" db="EMBL/GenBank/DDBJ databases">
        <title>Complete genome of Cladobotryum mycophilum ATHUM6906.</title>
        <authorList>
            <person name="Christinaki A.C."/>
            <person name="Myridakis A.I."/>
            <person name="Kouvelis V.N."/>
        </authorList>
    </citation>
    <scope>NUCLEOTIDE SEQUENCE [LARGE SCALE GENOMIC DNA]</scope>
    <source>
        <strain evidence="2 3">ATHUM6906</strain>
    </source>
</reference>
<name>A0ABR0SX22_9HYPO</name>
<comment type="caution">
    <text evidence="2">The sequence shown here is derived from an EMBL/GenBank/DDBJ whole genome shotgun (WGS) entry which is preliminary data.</text>
</comment>
<protein>
    <recommendedName>
        <fullName evidence="4">RRM domain-containing protein</fullName>
    </recommendedName>
</protein>
<dbReference type="SUPFAM" id="SSF54928">
    <property type="entry name" value="RNA-binding domain, RBD"/>
    <property type="match status" value="1"/>
</dbReference>
<dbReference type="Proteomes" id="UP001338125">
    <property type="component" value="Unassembled WGS sequence"/>
</dbReference>
<dbReference type="InterPro" id="IPR035979">
    <property type="entry name" value="RBD_domain_sf"/>
</dbReference>
<feature type="region of interest" description="Disordered" evidence="1">
    <location>
        <begin position="141"/>
        <end position="170"/>
    </location>
</feature>
<proteinExistence type="predicted"/>
<evidence type="ECO:0008006" key="4">
    <source>
        <dbReference type="Google" id="ProtNLM"/>
    </source>
</evidence>
<sequence>MDSGFGIWRPSGSGSNMFNMSHFRLSPGISSDEYVSPQTPQNSCDGFDEDVGIATPPSGYGSAILLDHTCQQDDPDTFPISPIGVELHNHMQAASNVWPLHSTSQAWDISRIWDNPTPPPLNQDQSAYMRWMALDDMNTRNGLQAGAKLPPPQYQRPNSGSFTPDHRPNPNLTALNVNAWALASQESFTAGLGFVDNHNAQARRPAVQANYTRPFTPHSPRDRIIILFQTMLPREPTESLKMLLNLPTVFWNLGVDTLRISQFNEPSAQQFILPTSCLREGLYSPSDDYPARLPAQRQRRQQQQQLFPPPPPPPPPPSPPPSPPTYVGQYINGPGFTPMHAVHGQTHTPSGRNGLATGEMSSKFSTKYHGMHTEANASAEYLSPNQNCALWLTNLPPDITHHQLLGAIRNVGRIWCSFINTPDYVTHHTAAAKVVFFSPKSAQQLLSSSWTKGLFIGNFRVRVAHNRIKSESREDELSTPKSRVLIICGQTEFINEAYLTKYFKDRFIFQNDQVSELIITGGRSIMEWRFGSYRCQSQMGKMSLEKDRPFWLEKVEFGQDPCEVGDTLSSYITAADRIRGIGL</sequence>
<evidence type="ECO:0000313" key="2">
    <source>
        <dbReference type="EMBL" id="KAK5996689.1"/>
    </source>
</evidence>
<dbReference type="EMBL" id="JAVFKD010000002">
    <property type="protein sequence ID" value="KAK5996689.1"/>
    <property type="molecule type" value="Genomic_DNA"/>
</dbReference>
<feature type="region of interest" description="Disordered" evidence="1">
    <location>
        <begin position="284"/>
        <end position="359"/>
    </location>
</feature>
<keyword evidence="3" id="KW-1185">Reference proteome</keyword>
<accession>A0ABR0SX22</accession>
<gene>
    <name evidence="2" type="ORF">PT974_02029</name>
</gene>
<evidence type="ECO:0000256" key="1">
    <source>
        <dbReference type="SAM" id="MobiDB-lite"/>
    </source>
</evidence>
<feature type="compositionally biased region" description="Pro residues" evidence="1">
    <location>
        <begin position="307"/>
        <end position="324"/>
    </location>
</feature>
<feature type="compositionally biased region" description="Low complexity" evidence="1">
    <location>
        <begin position="291"/>
        <end position="306"/>
    </location>
</feature>
<organism evidence="2 3">
    <name type="scientific">Cladobotryum mycophilum</name>
    <dbReference type="NCBI Taxonomy" id="491253"/>
    <lineage>
        <taxon>Eukaryota</taxon>
        <taxon>Fungi</taxon>
        <taxon>Dikarya</taxon>
        <taxon>Ascomycota</taxon>
        <taxon>Pezizomycotina</taxon>
        <taxon>Sordariomycetes</taxon>
        <taxon>Hypocreomycetidae</taxon>
        <taxon>Hypocreales</taxon>
        <taxon>Hypocreaceae</taxon>
        <taxon>Cladobotryum</taxon>
    </lineage>
</organism>
<evidence type="ECO:0000313" key="3">
    <source>
        <dbReference type="Proteomes" id="UP001338125"/>
    </source>
</evidence>